<feature type="region of interest" description="Disordered" evidence="14">
    <location>
        <begin position="440"/>
        <end position="461"/>
    </location>
</feature>
<keyword evidence="5" id="KW-0808">Transferase</keyword>
<reference evidence="17 18" key="1">
    <citation type="submission" date="2018-06" db="EMBL/GenBank/DDBJ databases">
        <title>WGS assembly of Brassica rapa FPsc.</title>
        <authorList>
            <person name="Bowman J."/>
            <person name="Kohchi T."/>
            <person name="Yamato K."/>
            <person name="Jenkins J."/>
            <person name="Shu S."/>
            <person name="Ishizaki K."/>
            <person name="Yamaoka S."/>
            <person name="Nishihama R."/>
            <person name="Nakamura Y."/>
            <person name="Berger F."/>
            <person name="Adam C."/>
            <person name="Aki S."/>
            <person name="Althoff F."/>
            <person name="Araki T."/>
            <person name="Arteaga-Vazquez M."/>
            <person name="Balasubrmanian S."/>
            <person name="Bauer D."/>
            <person name="Boehm C."/>
            <person name="Briginshaw L."/>
            <person name="Caballero-Perez J."/>
            <person name="Catarino B."/>
            <person name="Chen F."/>
            <person name="Chiyoda S."/>
            <person name="Chovatia M."/>
            <person name="Davies K."/>
            <person name="Delmans M."/>
            <person name="Demura T."/>
            <person name="Dierschke T."/>
            <person name="Dolan L."/>
            <person name="Dorantes-Acosta A."/>
            <person name="Eklund D."/>
            <person name="Florent S."/>
            <person name="Flores-Sandoval E."/>
            <person name="Fujiyama A."/>
            <person name="Fukuzawa H."/>
            <person name="Galik B."/>
            <person name="Grimanelli D."/>
            <person name="Grimwood J."/>
            <person name="Grossniklaus U."/>
            <person name="Hamada T."/>
            <person name="Haseloff J."/>
            <person name="Hetherington A."/>
            <person name="Higo A."/>
            <person name="Hirakawa Y."/>
            <person name="Hundley H."/>
            <person name="Ikeda Y."/>
            <person name="Inoue K."/>
            <person name="Inoue S."/>
            <person name="Ishida S."/>
            <person name="Jia Q."/>
            <person name="Kakita M."/>
            <person name="Kanazawa T."/>
            <person name="Kawai Y."/>
            <person name="Kawashima T."/>
            <person name="Kennedy M."/>
            <person name="Kinose K."/>
            <person name="Kinoshita T."/>
            <person name="Kohara Y."/>
            <person name="Koide E."/>
            <person name="Komatsu K."/>
            <person name="Kopischke S."/>
            <person name="Kubo M."/>
            <person name="Kyozuka J."/>
            <person name="Lagercrantz U."/>
            <person name="Lin S."/>
            <person name="Lindquist E."/>
            <person name="Lipzen A."/>
            <person name="Lu C."/>
            <person name="Luna E."/>
            <person name="Martienssen R."/>
            <person name="Minamino N."/>
            <person name="Mizutani M."/>
            <person name="Mizutani M."/>
            <person name="Mochizuki N."/>
            <person name="Monte I."/>
            <person name="Mosher R."/>
            <person name="Nagasaki H."/>
            <person name="Nakagami H."/>
            <person name="Naramoto S."/>
            <person name="Nishitani K."/>
            <person name="Ohtani M."/>
            <person name="Okamoto T."/>
            <person name="Okumura M."/>
            <person name="Phillips J."/>
            <person name="Pollak B."/>
            <person name="Reinders A."/>
            <person name="Roevekamp M."/>
            <person name="Sano R."/>
            <person name="Sawa S."/>
            <person name="Schmid M."/>
            <person name="Shirakawa M."/>
            <person name="Solano R."/>
            <person name="Spunde A."/>
            <person name="Suetsugu N."/>
            <person name="Sugano S."/>
            <person name="Sugiyama A."/>
            <person name="Sun R."/>
            <person name="Suzuki Y."/>
            <person name="Takenaka M."/>
            <person name="Takezawa D."/>
            <person name="Tomogane H."/>
            <person name="Tsuzuki M."/>
            <person name="Ueda T."/>
            <person name="Umeda M."/>
            <person name="Ward J."/>
            <person name="Watanabe Y."/>
            <person name="Yazaki K."/>
            <person name="Yokoyama R."/>
            <person name="Yoshitake Y."/>
            <person name="Yotsui I."/>
            <person name="Zachgo S."/>
            <person name="Schmutz J."/>
        </authorList>
    </citation>
    <scope>NUCLEOTIDE SEQUENCE [LARGE SCALE GENOMIC DNA]</scope>
    <source>
        <strain evidence="18">cv. B-3</strain>
    </source>
</reference>
<evidence type="ECO:0000313" key="18">
    <source>
        <dbReference type="Proteomes" id="UP000264353"/>
    </source>
</evidence>
<dbReference type="SMART" id="SM00220">
    <property type="entry name" value="S_TKc"/>
    <property type="match status" value="1"/>
</dbReference>
<keyword evidence="10" id="KW-0862">Zinc</keyword>
<evidence type="ECO:0000256" key="4">
    <source>
        <dbReference type="ARBA" id="ARBA00022553"/>
    </source>
</evidence>
<feature type="compositionally biased region" description="Basic and acidic residues" evidence="14">
    <location>
        <begin position="172"/>
        <end position="199"/>
    </location>
</feature>
<dbReference type="AlphaFoldDB" id="A0A397ZCL7"/>
<keyword evidence="8" id="KW-0863">Zinc-finger</keyword>
<dbReference type="InterPro" id="IPR000961">
    <property type="entry name" value="AGC-kinase_C"/>
</dbReference>
<feature type="compositionally biased region" description="Acidic residues" evidence="14">
    <location>
        <begin position="975"/>
        <end position="984"/>
    </location>
</feature>
<dbReference type="FunFam" id="1.10.510.10:FF:000196">
    <property type="entry name" value="Probable serine/threonine protein kinase IREH1"/>
    <property type="match status" value="1"/>
</dbReference>
<evidence type="ECO:0000256" key="7">
    <source>
        <dbReference type="ARBA" id="ARBA00022741"/>
    </source>
</evidence>
<comment type="catalytic activity">
    <reaction evidence="13">
        <text>L-seryl-[protein] + ATP = O-phospho-L-seryl-[protein] + ADP + H(+)</text>
        <dbReference type="Rhea" id="RHEA:17989"/>
        <dbReference type="Rhea" id="RHEA-COMP:9863"/>
        <dbReference type="Rhea" id="RHEA-COMP:11604"/>
        <dbReference type="ChEBI" id="CHEBI:15378"/>
        <dbReference type="ChEBI" id="CHEBI:29999"/>
        <dbReference type="ChEBI" id="CHEBI:30616"/>
        <dbReference type="ChEBI" id="CHEBI:83421"/>
        <dbReference type="ChEBI" id="CHEBI:456216"/>
        <dbReference type="EC" id="2.7.11.1"/>
    </reaction>
</comment>
<evidence type="ECO:0000313" key="17">
    <source>
        <dbReference type="EMBL" id="RID63392.1"/>
    </source>
</evidence>
<evidence type="ECO:0000256" key="2">
    <source>
        <dbReference type="ARBA" id="ARBA00012513"/>
    </source>
</evidence>
<dbReference type="SUPFAM" id="SSF56112">
    <property type="entry name" value="Protein kinase-like (PK-like)"/>
    <property type="match status" value="1"/>
</dbReference>
<protein>
    <recommendedName>
        <fullName evidence="2">non-specific serine/threonine protein kinase</fullName>
        <ecNumber evidence="2">2.7.11.1</ecNumber>
    </recommendedName>
</protein>
<evidence type="ECO:0000256" key="14">
    <source>
        <dbReference type="SAM" id="MobiDB-lite"/>
    </source>
</evidence>
<dbReference type="Pfam" id="PF00069">
    <property type="entry name" value="Pkinase"/>
    <property type="match status" value="1"/>
</dbReference>
<feature type="compositionally biased region" description="Low complexity" evidence="14">
    <location>
        <begin position="207"/>
        <end position="236"/>
    </location>
</feature>
<dbReference type="EMBL" id="CM010632">
    <property type="protein sequence ID" value="RID63392.1"/>
    <property type="molecule type" value="Genomic_DNA"/>
</dbReference>
<dbReference type="PROSITE" id="PS00108">
    <property type="entry name" value="PROTEIN_KINASE_ST"/>
    <property type="match status" value="1"/>
</dbReference>
<evidence type="ECO:0000256" key="8">
    <source>
        <dbReference type="ARBA" id="ARBA00022771"/>
    </source>
</evidence>
<dbReference type="InterPro" id="IPR058783">
    <property type="entry name" value="IREH1/IRE-like_N"/>
</dbReference>
<evidence type="ECO:0000256" key="11">
    <source>
        <dbReference type="ARBA" id="ARBA00022840"/>
    </source>
</evidence>
<feature type="domain" description="Protein kinase" evidence="15">
    <location>
        <begin position="619"/>
        <end position="905"/>
    </location>
</feature>
<feature type="compositionally biased region" description="Polar residues" evidence="14">
    <location>
        <begin position="149"/>
        <end position="158"/>
    </location>
</feature>
<proteinExistence type="inferred from homology"/>
<feature type="compositionally biased region" description="Low complexity" evidence="14">
    <location>
        <begin position="958"/>
        <end position="970"/>
    </location>
</feature>
<evidence type="ECO:0000256" key="13">
    <source>
        <dbReference type="ARBA" id="ARBA00048679"/>
    </source>
</evidence>
<keyword evidence="4" id="KW-0597">Phosphoprotein</keyword>
<dbReference type="PANTHER" id="PTHR24356:SF1">
    <property type="entry name" value="SERINE_THREONINE-PROTEIN KINASE GREATWALL"/>
    <property type="match status" value="1"/>
</dbReference>
<evidence type="ECO:0000256" key="6">
    <source>
        <dbReference type="ARBA" id="ARBA00022723"/>
    </source>
</evidence>
<evidence type="ECO:0000256" key="10">
    <source>
        <dbReference type="ARBA" id="ARBA00022833"/>
    </source>
</evidence>
<evidence type="ECO:0000256" key="12">
    <source>
        <dbReference type="ARBA" id="ARBA00047899"/>
    </source>
</evidence>
<dbReference type="Gene3D" id="3.30.200.20">
    <property type="entry name" value="Phosphorylase Kinase, domain 1"/>
    <property type="match status" value="1"/>
</dbReference>
<dbReference type="FunFam" id="3.30.200.20:FF:000147">
    <property type="entry name" value="probable serine/threonine protein kinase IREH1"/>
    <property type="match status" value="1"/>
</dbReference>
<name>A0A397ZCL7_BRACM</name>
<dbReference type="Gene3D" id="1.10.510.10">
    <property type="entry name" value="Transferase(Phosphotransferase) domain 1"/>
    <property type="match status" value="1"/>
</dbReference>
<feature type="compositionally biased region" description="Gly residues" evidence="14">
    <location>
        <begin position="160"/>
        <end position="171"/>
    </location>
</feature>
<evidence type="ECO:0000256" key="9">
    <source>
        <dbReference type="ARBA" id="ARBA00022777"/>
    </source>
</evidence>
<feature type="region of interest" description="Disordered" evidence="14">
    <location>
        <begin position="948"/>
        <end position="989"/>
    </location>
</feature>
<dbReference type="InterPro" id="IPR050236">
    <property type="entry name" value="Ser_Thr_kinase_AGC"/>
</dbReference>
<dbReference type="CDD" id="cd05579">
    <property type="entry name" value="STKc_MAST_like"/>
    <property type="match status" value="1"/>
</dbReference>
<sequence>MVFKNKLFFSSKKSGSSSPDSSNSPRSAGSNSPNPSDKKKSKSASKDESPIHSPSSLGGFGCKQASSVKDGLKKNKGKEVPSPHSIGKSNLSPSSEAKKNGGGGPAFVSPIMASSLGLNRIKTRSGPLPRESVFNFRSDEKTPPLLCTSKLSKMATDTGSGSGSGSSGFGSGDKKKEAGSVMLRFEENMSRAQASDRDSSMSPDTGGPPKSLSPTLPPSGSRLQNAASSSGAGRSGPIKSSDFCTPENTYEWENPKESESPRYQALLRMTSAPRKRFPGDIKSFSHELNSKGVRPFPLWKPRRSNNVEEILVLIRAKFDKAKEEVNSDLKVFAADLVGILEKNAESHPEWEETFEDLLILARSCAMTTPGDFWLQCEGIVQDLDDRRQELPQGVLKQLHTRMLFILTRCTRLLQFHKESWGEEEQVVQLRQSRVLHSIEKIPPSGAGRSSSAAKVLKMPPSTKKAYSQEQRGLQWKEDVVVRSVPPLSPPENDVLKESESPANIDRMSSWKKLPTPVLKTVKEAPALEEQNHNKVEPPNLVRNRHAAISTLSGPPAKDSHEHSPKHRHNVSWGYWGEQPLVSEESSIMCRICEEEVPTTHVEDHSRICTLADKYDQKGLSIIKPISRGAFGRVFLAKKRTTGDLFAIKVLKKADMIRKNAVESILAERDILINVRNPFVVRFFYSFTCRDNLYLVMEYLNGGDLYSLLRNLGCLEEDIVRVYIAEVVLALEYLHSEGVVHRDLKPDNLLIAHDGHIKLTDFGLSKVGLINSTDDLSGPGISLLDEEESQLPTSEHQLERRKKRSAVGTPDYLAPEILLGTGHAATADWWSVGIILFELIVGIPPFNAEQPQQIFDNILNRNIPWPHVPEEMSAEAHDIIDRFLTEDPHLRLGARGAAEVKQHIFFKDINWDTLARQKAAFVPASESAIDTSYFRSRYSWNTSDEQFFPSGEVQDYSDADSLSGSSGCSSNGHEEGEVEESDGQAESESGIPVDYSFSNFSFKNLSQLASINYDLLSKGWKDEPQPNSRPK</sequence>
<feature type="compositionally biased region" description="Low complexity" evidence="14">
    <location>
        <begin position="444"/>
        <end position="453"/>
    </location>
</feature>
<keyword evidence="11" id="KW-0067">ATP-binding</keyword>
<dbReference type="PROSITE" id="PS50011">
    <property type="entry name" value="PROTEIN_KINASE_DOM"/>
    <property type="match status" value="1"/>
</dbReference>
<dbReference type="Proteomes" id="UP000264353">
    <property type="component" value="Chromosome A5"/>
</dbReference>
<dbReference type="PANTHER" id="PTHR24356">
    <property type="entry name" value="SERINE/THREONINE-PROTEIN KINASE"/>
    <property type="match status" value="1"/>
</dbReference>
<evidence type="ECO:0000256" key="5">
    <source>
        <dbReference type="ARBA" id="ARBA00022679"/>
    </source>
</evidence>
<comment type="catalytic activity">
    <reaction evidence="12">
        <text>L-threonyl-[protein] + ATP = O-phospho-L-threonyl-[protein] + ADP + H(+)</text>
        <dbReference type="Rhea" id="RHEA:46608"/>
        <dbReference type="Rhea" id="RHEA-COMP:11060"/>
        <dbReference type="Rhea" id="RHEA-COMP:11605"/>
        <dbReference type="ChEBI" id="CHEBI:15378"/>
        <dbReference type="ChEBI" id="CHEBI:30013"/>
        <dbReference type="ChEBI" id="CHEBI:30616"/>
        <dbReference type="ChEBI" id="CHEBI:61977"/>
        <dbReference type="ChEBI" id="CHEBI:456216"/>
        <dbReference type="EC" id="2.7.11.1"/>
    </reaction>
</comment>
<feature type="region of interest" description="Disordered" evidence="14">
    <location>
        <begin position="1"/>
        <end position="261"/>
    </location>
</feature>
<evidence type="ECO:0000256" key="3">
    <source>
        <dbReference type="ARBA" id="ARBA00022527"/>
    </source>
</evidence>
<feature type="compositionally biased region" description="Basic and acidic residues" evidence="14">
    <location>
        <begin position="70"/>
        <end position="81"/>
    </location>
</feature>
<evidence type="ECO:0000259" key="16">
    <source>
        <dbReference type="PROSITE" id="PS51285"/>
    </source>
</evidence>
<dbReference type="InterPro" id="IPR011009">
    <property type="entry name" value="Kinase-like_dom_sf"/>
</dbReference>
<dbReference type="GO" id="GO:0004674">
    <property type="term" value="F:protein serine/threonine kinase activity"/>
    <property type="evidence" value="ECO:0007669"/>
    <property type="project" value="UniProtKB-KW"/>
</dbReference>
<feature type="compositionally biased region" description="Low complexity" evidence="14">
    <location>
        <begin position="1"/>
        <end position="35"/>
    </location>
</feature>
<evidence type="ECO:0000259" key="15">
    <source>
        <dbReference type="PROSITE" id="PS50011"/>
    </source>
</evidence>
<keyword evidence="3" id="KW-0723">Serine/threonine-protein kinase</keyword>
<feature type="domain" description="AGC-kinase C-terminal" evidence="16">
    <location>
        <begin position="906"/>
        <end position="1011"/>
    </location>
</feature>
<dbReference type="Pfam" id="PF26031">
    <property type="entry name" value="IREH1"/>
    <property type="match status" value="1"/>
</dbReference>
<organism evidence="17 18">
    <name type="scientific">Brassica campestris</name>
    <name type="common">Field mustard</name>
    <dbReference type="NCBI Taxonomy" id="3711"/>
    <lineage>
        <taxon>Eukaryota</taxon>
        <taxon>Viridiplantae</taxon>
        <taxon>Streptophyta</taxon>
        <taxon>Embryophyta</taxon>
        <taxon>Tracheophyta</taxon>
        <taxon>Spermatophyta</taxon>
        <taxon>Magnoliopsida</taxon>
        <taxon>eudicotyledons</taxon>
        <taxon>Gunneridae</taxon>
        <taxon>Pentapetalae</taxon>
        <taxon>rosids</taxon>
        <taxon>malvids</taxon>
        <taxon>Brassicales</taxon>
        <taxon>Brassicaceae</taxon>
        <taxon>Brassiceae</taxon>
        <taxon>Brassica</taxon>
    </lineage>
</organism>
<dbReference type="GO" id="GO:0005524">
    <property type="term" value="F:ATP binding"/>
    <property type="evidence" value="ECO:0007669"/>
    <property type="project" value="UniProtKB-KW"/>
</dbReference>
<evidence type="ECO:0000256" key="1">
    <source>
        <dbReference type="ARBA" id="ARBA00009903"/>
    </source>
</evidence>
<dbReference type="PROSITE" id="PS51285">
    <property type="entry name" value="AGC_KINASE_CTER"/>
    <property type="match status" value="1"/>
</dbReference>
<accession>A0A397ZCL7</accession>
<gene>
    <name evidence="17" type="ORF">BRARA_E02404</name>
</gene>
<dbReference type="GO" id="GO:0008270">
    <property type="term" value="F:zinc ion binding"/>
    <property type="evidence" value="ECO:0007669"/>
    <property type="project" value="UniProtKB-KW"/>
</dbReference>
<comment type="similarity">
    <text evidence="1">Belongs to the protein kinase superfamily. AGC Ser/Thr protein kinase family.</text>
</comment>
<dbReference type="EC" id="2.7.11.1" evidence="2"/>
<keyword evidence="9" id="KW-0418">Kinase</keyword>
<keyword evidence="7" id="KW-0547">Nucleotide-binding</keyword>
<keyword evidence="6" id="KW-0479">Metal-binding</keyword>
<dbReference type="InterPro" id="IPR000719">
    <property type="entry name" value="Prot_kinase_dom"/>
</dbReference>
<dbReference type="InterPro" id="IPR008271">
    <property type="entry name" value="Ser/Thr_kinase_AS"/>
</dbReference>